<accession>A0A7R9HY82</accession>
<gene>
    <name evidence="1" type="ORF">TBIB3V08_LOCUS1004</name>
</gene>
<organism evidence="1">
    <name type="scientific">Timema bartmani</name>
    <dbReference type="NCBI Taxonomy" id="61472"/>
    <lineage>
        <taxon>Eukaryota</taxon>
        <taxon>Metazoa</taxon>
        <taxon>Ecdysozoa</taxon>
        <taxon>Arthropoda</taxon>
        <taxon>Hexapoda</taxon>
        <taxon>Insecta</taxon>
        <taxon>Pterygota</taxon>
        <taxon>Neoptera</taxon>
        <taxon>Polyneoptera</taxon>
        <taxon>Phasmatodea</taxon>
        <taxon>Timematodea</taxon>
        <taxon>Timematoidea</taxon>
        <taxon>Timematidae</taxon>
        <taxon>Timema</taxon>
    </lineage>
</organism>
<protein>
    <submittedName>
        <fullName evidence="1">Uncharacterized protein</fullName>
    </submittedName>
</protein>
<evidence type="ECO:0000313" key="1">
    <source>
        <dbReference type="EMBL" id="CAD7438411.1"/>
    </source>
</evidence>
<reference evidence="1" key="1">
    <citation type="submission" date="2020-11" db="EMBL/GenBank/DDBJ databases">
        <authorList>
            <person name="Tran Van P."/>
        </authorList>
    </citation>
    <scope>NUCLEOTIDE SEQUENCE</scope>
</reference>
<name>A0A7R9HY82_9NEOP</name>
<proteinExistence type="predicted"/>
<sequence>MGQSKCCETIFVKIKLCFCVLILIMCGYGLADVAAERNVSRFALRWNHLGWKVLRLEPRASLRRKTRQYETHPFRPSARVRDRQIIWSGSFSKKSAVSCQSAPKKPWGYCTNQANGFRDYEEVKEETSPSPSKQINVHDIKPACPPILVFHDDSKKVSKETGTNKPTYIKPACPPILVFHDDSKKVSKETGTNKPTQQATVRLNLEEVNPHLFGGRVKNHLEPPSVYTTEIINYLPVLGSQAKPDTSALTNYGTEAASQDATAKMTQTLVGTGPGLRDCFHECWQTRLGGGGARVGVVSTTPASGEGMFHASDYLPPVSGKWKEARKNLVPPDIIPVSGPAYVIVTKCPDGLIFRTLGGWDVLVN</sequence>
<dbReference type="AlphaFoldDB" id="A0A7R9HY82"/>
<dbReference type="EMBL" id="OD564456">
    <property type="protein sequence ID" value="CAD7438411.1"/>
    <property type="molecule type" value="Genomic_DNA"/>
</dbReference>